<comment type="caution">
    <text evidence="1">The sequence shown here is derived from an EMBL/GenBank/DDBJ whole genome shotgun (WGS) entry which is preliminary data.</text>
</comment>
<dbReference type="EMBL" id="BARS01047035">
    <property type="protein sequence ID" value="GAG35660.1"/>
    <property type="molecule type" value="Genomic_DNA"/>
</dbReference>
<sequence length="65" mass="7077">EPGWIAGDGDPVRCTSCGAVGWVSADGEHAYIAHDDEDPVNVAAYDADMARWEKSQREKAQGREE</sequence>
<feature type="non-terminal residue" evidence="1">
    <location>
        <position position="1"/>
    </location>
</feature>
<protein>
    <submittedName>
        <fullName evidence="1">Uncharacterized protein</fullName>
    </submittedName>
</protein>
<name>X0WY72_9ZZZZ</name>
<evidence type="ECO:0000313" key="1">
    <source>
        <dbReference type="EMBL" id="GAG35660.1"/>
    </source>
</evidence>
<dbReference type="AlphaFoldDB" id="X0WY72"/>
<reference evidence="1" key="1">
    <citation type="journal article" date="2014" name="Front. Microbiol.">
        <title>High frequency of phylogenetically diverse reductive dehalogenase-homologous genes in deep subseafloor sedimentary metagenomes.</title>
        <authorList>
            <person name="Kawai M."/>
            <person name="Futagami T."/>
            <person name="Toyoda A."/>
            <person name="Takaki Y."/>
            <person name="Nishi S."/>
            <person name="Hori S."/>
            <person name="Arai W."/>
            <person name="Tsubouchi T."/>
            <person name="Morono Y."/>
            <person name="Uchiyama I."/>
            <person name="Ito T."/>
            <person name="Fujiyama A."/>
            <person name="Inagaki F."/>
            <person name="Takami H."/>
        </authorList>
    </citation>
    <scope>NUCLEOTIDE SEQUENCE</scope>
    <source>
        <strain evidence="1">Expedition CK06-06</strain>
    </source>
</reference>
<proteinExistence type="predicted"/>
<gene>
    <name evidence="1" type="ORF">S01H1_70708</name>
</gene>
<organism evidence="1">
    <name type="scientific">marine sediment metagenome</name>
    <dbReference type="NCBI Taxonomy" id="412755"/>
    <lineage>
        <taxon>unclassified sequences</taxon>
        <taxon>metagenomes</taxon>
        <taxon>ecological metagenomes</taxon>
    </lineage>
</organism>
<accession>X0WY72</accession>